<dbReference type="InterPro" id="IPR015797">
    <property type="entry name" value="NUDIX_hydrolase-like_dom_sf"/>
</dbReference>
<dbReference type="SUPFAM" id="SSF55811">
    <property type="entry name" value="Nudix"/>
    <property type="match status" value="1"/>
</dbReference>
<dbReference type="EMBL" id="CP165625">
    <property type="protein sequence ID" value="XDU96701.1"/>
    <property type="molecule type" value="Genomic_DNA"/>
</dbReference>
<accession>A0AB39W896</accession>
<dbReference type="Pfam" id="PF21906">
    <property type="entry name" value="WHD_NrtR"/>
    <property type="match status" value="1"/>
</dbReference>
<dbReference type="PANTHER" id="PTHR43736:SF4">
    <property type="entry name" value="SLR1690 PROTEIN"/>
    <property type="match status" value="1"/>
</dbReference>
<dbReference type="PANTHER" id="PTHR43736">
    <property type="entry name" value="ADP-RIBOSE PYROPHOSPHATASE"/>
    <property type="match status" value="1"/>
</dbReference>
<dbReference type="Gene3D" id="3.90.79.10">
    <property type="entry name" value="Nucleoside Triphosphate Pyrophosphohydrolase"/>
    <property type="match status" value="1"/>
</dbReference>
<reference evidence="2" key="1">
    <citation type="submission" date="2024-07" db="EMBL/GenBank/DDBJ databases">
        <authorList>
            <person name="Biller S.J."/>
        </authorList>
    </citation>
    <scope>NUCLEOTIDE SEQUENCE</scope>
    <source>
        <strain evidence="2">WC2409</strain>
    </source>
</reference>
<dbReference type="SUPFAM" id="SSF46785">
    <property type="entry name" value="Winged helix' DNA-binding domain"/>
    <property type="match status" value="1"/>
</dbReference>
<name>A0AB39W896_9FLAO</name>
<evidence type="ECO:0000313" key="2">
    <source>
        <dbReference type="EMBL" id="XDU96701.1"/>
    </source>
</evidence>
<dbReference type="CDD" id="cd18873">
    <property type="entry name" value="NUDIX_NadM_like"/>
    <property type="match status" value="1"/>
</dbReference>
<protein>
    <submittedName>
        <fullName evidence="2">NUDIX hydrolase</fullName>
    </submittedName>
</protein>
<keyword evidence="2" id="KW-0378">Hydrolase</keyword>
<dbReference type="AlphaFoldDB" id="A0AB39W896"/>
<dbReference type="InterPro" id="IPR000086">
    <property type="entry name" value="NUDIX_hydrolase_dom"/>
</dbReference>
<dbReference type="InterPro" id="IPR036390">
    <property type="entry name" value="WH_DNA-bd_sf"/>
</dbReference>
<organism evidence="2">
    <name type="scientific">Flavobacterium sp. WC2409</name>
    <dbReference type="NCBI Taxonomy" id="3234139"/>
    <lineage>
        <taxon>Bacteria</taxon>
        <taxon>Pseudomonadati</taxon>
        <taxon>Bacteroidota</taxon>
        <taxon>Flavobacteriia</taxon>
        <taxon>Flavobacteriales</taxon>
        <taxon>Flavobacteriaceae</taxon>
        <taxon>Flavobacterium</taxon>
    </lineage>
</organism>
<evidence type="ECO:0000259" key="1">
    <source>
        <dbReference type="PROSITE" id="PS51462"/>
    </source>
</evidence>
<dbReference type="RefSeq" id="WP_367769902.1">
    <property type="nucleotide sequence ID" value="NZ_CP165625.1"/>
</dbReference>
<dbReference type="InterPro" id="IPR036388">
    <property type="entry name" value="WH-like_DNA-bd_sf"/>
</dbReference>
<dbReference type="PROSITE" id="PS51462">
    <property type="entry name" value="NUDIX"/>
    <property type="match status" value="1"/>
</dbReference>
<sequence>MQPQIIPNISVDCVIFGFDFNTKSLNVLLIERFLKSEVSKEPLVNDYVLTGYHTLENETIDETASRVLKELTGLDNLYKKQFKVFGDPNRLMNERDIIWAKNQNFNQRTITIAYYFLLQTHEVNLETTKLKVQWFPINNLPALGFDHKTIINEAYADLKEKSMYKPIIFELLPDKFTIKELQDTYESILGTEIDNRNFRRKLITKKFIVKLDEKQVGTSKKPSNLFMFSEAIYQKAYTESYLINI</sequence>
<proteinExistence type="predicted"/>
<feature type="domain" description="Nudix hydrolase" evidence="1">
    <location>
        <begin position="6"/>
        <end position="159"/>
    </location>
</feature>
<dbReference type="GO" id="GO:0016787">
    <property type="term" value="F:hydrolase activity"/>
    <property type="evidence" value="ECO:0007669"/>
    <property type="project" value="UniProtKB-KW"/>
</dbReference>
<dbReference type="InterPro" id="IPR054105">
    <property type="entry name" value="WHD_NrtR"/>
</dbReference>
<dbReference type="Gene3D" id="1.10.10.10">
    <property type="entry name" value="Winged helix-like DNA-binding domain superfamily/Winged helix DNA-binding domain"/>
    <property type="match status" value="1"/>
</dbReference>
<gene>
    <name evidence="2" type="ORF">AB3G34_06175</name>
</gene>